<keyword evidence="7" id="KW-0812">Transmembrane</keyword>
<feature type="transmembrane region" description="Helical" evidence="7">
    <location>
        <begin position="210"/>
        <end position="229"/>
    </location>
</feature>
<accession>A0ABT8YHV5</accession>
<dbReference type="InterPro" id="IPR014116">
    <property type="entry name" value="Cyt_c_oxidase_cbb3_FixG"/>
</dbReference>
<reference evidence="9" key="2">
    <citation type="submission" date="2023-07" db="EMBL/GenBank/DDBJ databases">
        <authorList>
            <person name="Shen H."/>
        </authorList>
    </citation>
    <scope>NUCLEOTIDE SEQUENCE</scope>
    <source>
        <strain evidence="9">TNR-22</strain>
    </source>
</reference>
<keyword evidence="10" id="KW-1185">Reference proteome</keyword>
<dbReference type="InterPro" id="IPR032879">
    <property type="entry name" value="FixG_C"/>
</dbReference>
<feature type="domain" description="4Fe-4S ferredoxin-type" evidence="8">
    <location>
        <begin position="275"/>
        <end position="302"/>
    </location>
</feature>
<evidence type="ECO:0000256" key="2">
    <source>
        <dbReference type="ARBA" id="ARBA00022485"/>
    </source>
</evidence>
<keyword evidence="7" id="KW-1133">Transmembrane helix</keyword>
<dbReference type="InterPro" id="IPR009051">
    <property type="entry name" value="Helical_ferredxn"/>
</dbReference>
<keyword evidence="1" id="KW-0813">Transport</keyword>
<keyword evidence="2" id="KW-0004">4Fe-4S</keyword>
<evidence type="ECO:0000313" key="10">
    <source>
        <dbReference type="Proteomes" id="UP001174932"/>
    </source>
</evidence>
<evidence type="ECO:0000259" key="8">
    <source>
        <dbReference type="PROSITE" id="PS51379"/>
    </source>
</evidence>
<dbReference type="InterPro" id="IPR013783">
    <property type="entry name" value="Ig-like_fold"/>
</dbReference>
<dbReference type="Proteomes" id="UP001174932">
    <property type="component" value="Unassembled WGS sequence"/>
</dbReference>
<keyword evidence="5" id="KW-0408">Iron</keyword>
<keyword evidence="4" id="KW-0249">Electron transport</keyword>
<feature type="transmembrane region" description="Helical" evidence="7">
    <location>
        <begin position="383"/>
        <end position="403"/>
    </location>
</feature>
<evidence type="ECO:0000313" key="9">
    <source>
        <dbReference type="EMBL" id="MDO6963268.1"/>
    </source>
</evidence>
<dbReference type="PROSITE" id="PS00198">
    <property type="entry name" value="4FE4S_FER_1"/>
    <property type="match status" value="1"/>
</dbReference>
<proteinExistence type="predicted"/>
<evidence type="ECO:0000256" key="6">
    <source>
        <dbReference type="ARBA" id="ARBA00023014"/>
    </source>
</evidence>
<evidence type="ECO:0000256" key="7">
    <source>
        <dbReference type="SAM" id="Phobius"/>
    </source>
</evidence>
<sequence>MTVKDEVRGQPEEIERLEASAVNAAKVRQPLYAARKKIFPKRAEGSFRRFKWLVMAITLGIYYLAPWIRWDRGPHAPDQAILLDLANRRFYFFFIEIWPQEFYFVAGLLMMAGLGLFLVTTAVGRAWCGYTCPQTVWVDLFLVVERAIEGDRNARMKLETAPWTFDKIWKRVSKHAIWILIGMATGGAWVFYFADAPTLLHDLVTFHADSIAYSTIGVLTATTYVFGGLMREQVCTYMCPWPRIQAAMLDENSLVVTYNDWRGEPRTHGTKKSAATGAVSGDCVDCNACVAVCPMGIDIRDGLQLECITCALCIDACDGVMEKLGRDKGLIGYSTLFDYSTNMAIATADHTAPIDPSRVRDADGHYHDKIRHFNWRIIFRPRILLYTFLWSMIGVGLLTALMMRDRIGLDVLHDRNPQYVLESDGSIRNGFTVKILNMIPEPRTFTLSLKDLPEGAYMTVAGETTSQGRSFEVPVEPDAVRTMKIYVTLPKAEATESRKFGFHIEYPETKEFENYAADFVVPGKK</sequence>
<dbReference type="Pfam" id="PF13746">
    <property type="entry name" value="Fer4_18"/>
    <property type="match status" value="1"/>
</dbReference>
<gene>
    <name evidence="9" type="primary">ccoG</name>
    <name evidence="9" type="ORF">Q4481_04820</name>
</gene>
<dbReference type="PANTHER" id="PTHR30176">
    <property type="entry name" value="FERREDOXIN-TYPE PROTEIN NAPH"/>
    <property type="match status" value="1"/>
</dbReference>
<dbReference type="SUPFAM" id="SSF54862">
    <property type="entry name" value="4Fe-4S ferredoxins"/>
    <property type="match status" value="1"/>
</dbReference>
<feature type="transmembrane region" description="Helical" evidence="7">
    <location>
        <begin position="50"/>
        <end position="68"/>
    </location>
</feature>
<feature type="transmembrane region" description="Helical" evidence="7">
    <location>
        <begin position="102"/>
        <end position="123"/>
    </location>
</feature>
<dbReference type="EMBL" id="JAUOZU010000004">
    <property type="protein sequence ID" value="MDO6963268.1"/>
    <property type="molecule type" value="Genomic_DNA"/>
</dbReference>
<evidence type="ECO:0000256" key="5">
    <source>
        <dbReference type="ARBA" id="ARBA00023004"/>
    </source>
</evidence>
<dbReference type="PROSITE" id="PS51379">
    <property type="entry name" value="4FE4S_FER_2"/>
    <property type="match status" value="1"/>
</dbReference>
<evidence type="ECO:0000256" key="4">
    <source>
        <dbReference type="ARBA" id="ARBA00022982"/>
    </source>
</evidence>
<dbReference type="InterPro" id="IPR017900">
    <property type="entry name" value="4Fe4S_Fe_S_CS"/>
</dbReference>
<evidence type="ECO:0000256" key="3">
    <source>
        <dbReference type="ARBA" id="ARBA00022723"/>
    </source>
</evidence>
<keyword evidence="3" id="KW-0479">Metal-binding</keyword>
<keyword evidence="6" id="KW-0411">Iron-sulfur</keyword>
<dbReference type="NCBIfam" id="TIGR02745">
    <property type="entry name" value="ccoG_rdxA_fixG"/>
    <property type="match status" value="1"/>
</dbReference>
<name>A0ABT8YHV5_9HYPH</name>
<protein>
    <submittedName>
        <fullName evidence="9">Cytochrome c oxidase accessory protein CcoG</fullName>
    </submittedName>
</protein>
<dbReference type="RefSeq" id="WP_304375185.1">
    <property type="nucleotide sequence ID" value="NZ_JAUOZU010000004.1"/>
</dbReference>
<evidence type="ECO:0000256" key="1">
    <source>
        <dbReference type="ARBA" id="ARBA00022448"/>
    </source>
</evidence>
<keyword evidence="7" id="KW-0472">Membrane</keyword>
<dbReference type="InterPro" id="IPR017896">
    <property type="entry name" value="4Fe4S_Fe-S-bd"/>
</dbReference>
<comment type="caution">
    <text evidence="9">The sequence shown here is derived from an EMBL/GenBank/DDBJ whole genome shotgun (WGS) entry which is preliminary data.</text>
</comment>
<feature type="transmembrane region" description="Helical" evidence="7">
    <location>
        <begin position="176"/>
        <end position="194"/>
    </location>
</feature>
<reference evidence="9" key="1">
    <citation type="journal article" date="2015" name="Int. J. Syst. Evol. Microbiol.">
        <title>Rhizobium alvei sp. nov., isolated from a freshwater river.</title>
        <authorList>
            <person name="Sheu S.Y."/>
            <person name="Huang H.W."/>
            <person name="Young C.C."/>
            <person name="Chen W.M."/>
        </authorList>
    </citation>
    <scope>NUCLEOTIDE SEQUENCE</scope>
    <source>
        <strain evidence="9">TNR-22</strain>
    </source>
</reference>
<dbReference type="Pfam" id="PF11614">
    <property type="entry name" value="FixG_C"/>
    <property type="match status" value="1"/>
</dbReference>
<dbReference type="PANTHER" id="PTHR30176:SF3">
    <property type="entry name" value="FERREDOXIN-TYPE PROTEIN NAPH"/>
    <property type="match status" value="1"/>
</dbReference>
<dbReference type="Gene3D" id="2.60.40.10">
    <property type="entry name" value="Immunoglobulins"/>
    <property type="match status" value="1"/>
</dbReference>
<dbReference type="Gene3D" id="1.10.1060.10">
    <property type="entry name" value="Alpha-helical ferredoxin"/>
    <property type="match status" value="1"/>
</dbReference>
<dbReference type="Pfam" id="PF12801">
    <property type="entry name" value="Fer4_5"/>
    <property type="match status" value="1"/>
</dbReference>
<dbReference type="InterPro" id="IPR051684">
    <property type="entry name" value="Electron_Trans/Redox"/>
</dbReference>
<organism evidence="9 10">
    <name type="scientific">Rhizobium alvei</name>
    <dbReference type="NCBI Taxonomy" id="1132659"/>
    <lineage>
        <taxon>Bacteria</taxon>
        <taxon>Pseudomonadati</taxon>
        <taxon>Pseudomonadota</taxon>
        <taxon>Alphaproteobacteria</taxon>
        <taxon>Hyphomicrobiales</taxon>
        <taxon>Rhizobiaceae</taxon>
        <taxon>Rhizobium/Agrobacterium group</taxon>
        <taxon>Rhizobium</taxon>
    </lineage>
</organism>